<feature type="region of interest" description="Disordered" evidence="5">
    <location>
        <begin position="98"/>
        <end position="156"/>
    </location>
</feature>
<evidence type="ECO:0000256" key="4">
    <source>
        <dbReference type="HAMAP-Rule" id="MF_00360"/>
    </source>
</evidence>
<accession>A0AAN1B375</accession>
<reference evidence="6" key="2">
    <citation type="submission" date="2022-11" db="EMBL/GenBank/DDBJ databases">
        <title>complete genomes of mycoplasma synoviae ZX313 strain and SD2 strain.</title>
        <authorList>
            <person name="Zhong Q."/>
        </authorList>
    </citation>
    <scope>NUCLEOTIDE SEQUENCE</scope>
    <source>
        <strain evidence="6">SD2</strain>
    </source>
</reference>
<dbReference type="EMBL" id="CP107525">
    <property type="protein sequence ID" value="UZW64296.1"/>
    <property type="molecule type" value="Genomic_DNA"/>
</dbReference>
<dbReference type="RefSeq" id="WP_041352065.1">
    <property type="nucleotide sequence ID" value="NZ_CP012624.1"/>
</dbReference>
<evidence type="ECO:0000256" key="1">
    <source>
        <dbReference type="ARBA" id="ARBA00009512"/>
    </source>
</evidence>
<keyword evidence="4" id="KW-0694">RNA-binding</keyword>
<dbReference type="GO" id="GO:0006412">
    <property type="term" value="P:translation"/>
    <property type="evidence" value="ECO:0007669"/>
    <property type="project" value="UniProtKB-UniRule"/>
</dbReference>
<dbReference type="InterPro" id="IPR035980">
    <property type="entry name" value="Ribosomal_bS6_sf"/>
</dbReference>
<organism evidence="6 7">
    <name type="scientific">Mycoplasmopsis synoviae</name>
    <name type="common">Mycoplasma synoviae</name>
    <dbReference type="NCBI Taxonomy" id="2109"/>
    <lineage>
        <taxon>Bacteria</taxon>
        <taxon>Bacillati</taxon>
        <taxon>Mycoplasmatota</taxon>
        <taxon>Mycoplasmoidales</taxon>
        <taxon>Metamycoplasmataceae</taxon>
        <taxon>Mycoplasmopsis</taxon>
    </lineage>
</organism>
<comment type="function">
    <text evidence="2 4">Binds together with bS18 to 16S ribosomal RNA.</text>
</comment>
<dbReference type="InterPro" id="IPR014717">
    <property type="entry name" value="Transl_elong_EF1B/ribsomal_bS6"/>
</dbReference>
<evidence type="ECO:0000313" key="6">
    <source>
        <dbReference type="EMBL" id="UZW64296.1"/>
    </source>
</evidence>
<keyword evidence="4 6" id="KW-0689">Ribosomal protein</keyword>
<dbReference type="NCBIfam" id="TIGR00166">
    <property type="entry name" value="S6"/>
    <property type="match status" value="1"/>
</dbReference>
<feature type="compositionally biased region" description="Low complexity" evidence="5">
    <location>
        <begin position="137"/>
        <end position="147"/>
    </location>
</feature>
<dbReference type="HAMAP" id="MF_00360">
    <property type="entry name" value="Ribosomal_bS6"/>
    <property type="match status" value="1"/>
</dbReference>
<dbReference type="InterPro" id="IPR000529">
    <property type="entry name" value="Ribosomal_bS6"/>
</dbReference>
<evidence type="ECO:0000256" key="5">
    <source>
        <dbReference type="SAM" id="MobiDB-lite"/>
    </source>
</evidence>
<proteinExistence type="inferred from homology"/>
<gene>
    <name evidence="4 6" type="primary">rpsF</name>
    <name evidence="6" type="ORF">OIE46_02865</name>
</gene>
<name>A0AAN1B375_MYCSY</name>
<reference evidence="6" key="1">
    <citation type="submission" date="2022-10" db="EMBL/GenBank/DDBJ databases">
        <authorList>
            <person name="Wei X."/>
        </authorList>
    </citation>
    <scope>NUCLEOTIDE SEQUENCE</scope>
    <source>
        <strain evidence="6">SD2</strain>
    </source>
</reference>
<dbReference type="GO" id="GO:1990904">
    <property type="term" value="C:ribonucleoprotein complex"/>
    <property type="evidence" value="ECO:0007669"/>
    <property type="project" value="UniProtKB-KW"/>
</dbReference>
<dbReference type="InterPro" id="IPR020814">
    <property type="entry name" value="Ribosomal_S6_plastid/chlpt"/>
</dbReference>
<dbReference type="Pfam" id="PF01250">
    <property type="entry name" value="Ribosomal_S6"/>
    <property type="match status" value="1"/>
</dbReference>
<protein>
    <recommendedName>
        <fullName evidence="3 4">Small ribosomal subunit protein bS6</fullName>
    </recommendedName>
</protein>
<dbReference type="SMR" id="A0AAN1B375"/>
<keyword evidence="4" id="KW-0699">rRNA-binding</keyword>
<sequence length="156" mass="18380">MVLVGPKTSASTVESFLKSVFHDDFKKAEKLERTELAYEINKTKHAQYFLVNLETERKNIAEFIRLSNINKEIWRHLVVNLDTEKGLNKVFKTHRKFGHDFRDQRSHHGQAGEFRKREPQQKSKEQSEFSKEKKSFSKSVTKKTVVSKPKETKEEK</sequence>
<dbReference type="AlphaFoldDB" id="A0AAN1B375"/>
<dbReference type="SUPFAM" id="SSF54995">
    <property type="entry name" value="Ribosomal protein S6"/>
    <property type="match status" value="1"/>
</dbReference>
<dbReference type="GO" id="GO:0003735">
    <property type="term" value="F:structural constituent of ribosome"/>
    <property type="evidence" value="ECO:0007669"/>
    <property type="project" value="InterPro"/>
</dbReference>
<evidence type="ECO:0000256" key="2">
    <source>
        <dbReference type="ARBA" id="ARBA00035104"/>
    </source>
</evidence>
<evidence type="ECO:0000256" key="3">
    <source>
        <dbReference type="ARBA" id="ARBA00035294"/>
    </source>
</evidence>
<dbReference type="Proteomes" id="UP001164481">
    <property type="component" value="Chromosome"/>
</dbReference>
<dbReference type="GO" id="GO:0019843">
    <property type="term" value="F:rRNA binding"/>
    <property type="evidence" value="ECO:0007669"/>
    <property type="project" value="UniProtKB-UniRule"/>
</dbReference>
<dbReference type="Gene3D" id="3.30.70.60">
    <property type="match status" value="1"/>
</dbReference>
<comment type="similarity">
    <text evidence="1 4">Belongs to the bacterial ribosomal protein bS6 family.</text>
</comment>
<dbReference type="CDD" id="cd00473">
    <property type="entry name" value="bS6"/>
    <property type="match status" value="1"/>
</dbReference>
<keyword evidence="4" id="KW-0687">Ribonucleoprotein</keyword>
<feature type="compositionally biased region" description="Basic and acidic residues" evidence="5">
    <location>
        <begin position="113"/>
        <end position="135"/>
    </location>
</feature>
<dbReference type="GO" id="GO:0005840">
    <property type="term" value="C:ribosome"/>
    <property type="evidence" value="ECO:0007669"/>
    <property type="project" value="UniProtKB-KW"/>
</dbReference>
<evidence type="ECO:0000313" key="7">
    <source>
        <dbReference type="Proteomes" id="UP001164481"/>
    </source>
</evidence>